<feature type="compositionally biased region" description="Acidic residues" evidence="1">
    <location>
        <begin position="433"/>
        <end position="464"/>
    </location>
</feature>
<accession>A0A9X0WL66</accession>
<dbReference type="AlphaFoldDB" id="A0A9X0WL66"/>
<dbReference type="EMBL" id="NRSD01000027">
    <property type="protein sequence ID" value="MBK1646556.1"/>
    <property type="molecule type" value="Genomic_DNA"/>
</dbReference>
<dbReference type="SUPFAM" id="SSF48452">
    <property type="entry name" value="TPR-like"/>
    <property type="match status" value="1"/>
</dbReference>
<dbReference type="InterPro" id="IPR011990">
    <property type="entry name" value="TPR-like_helical_dom_sf"/>
</dbReference>
<evidence type="ECO:0000256" key="1">
    <source>
        <dbReference type="SAM" id="MobiDB-lite"/>
    </source>
</evidence>
<gene>
    <name evidence="2" type="ORF">CKO25_18280</name>
</gene>
<comment type="caution">
    <text evidence="2">The sequence shown here is derived from an EMBL/GenBank/DDBJ whole genome shotgun (WGS) entry which is preliminary data.</text>
</comment>
<evidence type="ECO:0000313" key="2">
    <source>
        <dbReference type="EMBL" id="MBK1646556.1"/>
    </source>
</evidence>
<protein>
    <recommendedName>
        <fullName evidence="4">CBM-cenC domain-containing protein</fullName>
    </recommendedName>
</protein>
<evidence type="ECO:0008006" key="4">
    <source>
        <dbReference type="Google" id="ProtNLM"/>
    </source>
</evidence>
<feature type="region of interest" description="Disordered" evidence="1">
    <location>
        <begin position="425"/>
        <end position="473"/>
    </location>
</feature>
<evidence type="ECO:0000313" key="3">
    <source>
        <dbReference type="Proteomes" id="UP001138802"/>
    </source>
</evidence>
<name>A0A9X0WL66_9GAMM</name>
<dbReference type="RefSeq" id="WP_200389377.1">
    <property type="nucleotide sequence ID" value="NZ_NRSD01000027.1"/>
</dbReference>
<organism evidence="2 3">
    <name type="scientific">Thiocapsa imhoffii</name>
    <dbReference type="NCBI Taxonomy" id="382777"/>
    <lineage>
        <taxon>Bacteria</taxon>
        <taxon>Pseudomonadati</taxon>
        <taxon>Pseudomonadota</taxon>
        <taxon>Gammaproteobacteria</taxon>
        <taxon>Chromatiales</taxon>
        <taxon>Chromatiaceae</taxon>
        <taxon>Thiocapsa</taxon>
    </lineage>
</organism>
<sequence>MWTYAWRGFLIIGASVLAWTSLVQGVSGYYANRVIAGDESLIETVLTWNPAHSGTLVTKAYRLLATDPDQAVELLEHAHRVSPMSPFPLIGLAAQAAAAGEDERGDALIGLASRIAPVDPRVQQAVANYWADRGRYDLMLAHWSTALEADASRREQLFPQMLAIAENPDARALFDPLLASPPSWWNDYFRYVTRTARDLDTVRYLYASRRQSVRVPVTPEEREDFVLRLQRDGAVSEAYVTWLSGLDVNERRHLGLIYDGGFELPIENRSFGWRVGRHNHFSAEPAPTLGASGRAALRVRFRGFEGRFGHVSQALLLDAGTYRFSGRVRVDSLVSQGGVRWSLRCLLPQSGVIGEGPRFLGSADWSEFDFRFEVPPDCIYQQLVLVTAGTRDFERRLNGTIWFDDLRISRVADLDATARAEALLRERSASEPTDPEVDVGPDSAVEAEEGSGAPDDAEQGEASEADPGTEPTP</sequence>
<dbReference type="Gene3D" id="1.25.40.10">
    <property type="entry name" value="Tetratricopeptide repeat domain"/>
    <property type="match status" value="1"/>
</dbReference>
<proteinExistence type="predicted"/>
<dbReference type="Gene3D" id="2.60.120.260">
    <property type="entry name" value="Galactose-binding domain-like"/>
    <property type="match status" value="1"/>
</dbReference>
<reference evidence="2 3" key="1">
    <citation type="journal article" date="2020" name="Microorganisms">
        <title>Osmotic Adaptation and Compatible Solute Biosynthesis of Phototrophic Bacteria as Revealed from Genome Analyses.</title>
        <authorList>
            <person name="Imhoff J.F."/>
            <person name="Rahn T."/>
            <person name="Kunzel S."/>
            <person name="Keller A."/>
            <person name="Neulinger S.C."/>
        </authorList>
    </citation>
    <scope>NUCLEOTIDE SEQUENCE [LARGE SCALE GENOMIC DNA]</scope>
    <source>
        <strain evidence="2 3">DSM 21303</strain>
    </source>
</reference>
<dbReference type="Proteomes" id="UP001138802">
    <property type="component" value="Unassembled WGS sequence"/>
</dbReference>
<keyword evidence="3" id="KW-1185">Reference proteome</keyword>